<evidence type="ECO:0000256" key="2">
    <source>
        <dbReference type="SAM" id="MobiDB-lite"/>
    </source>
</evidence>
<keyword evidence="3" id="KW-0812">Transmembrane</keyword>
<feature type="region of interest" description="Disordered" evidence="2">
    <location>
        <begin position="374"/>
        <end position="400"/>
    </location>
</feature>
<dbReference type="PANTHER" id="PTHR21666">
    <property type="entry name" value="PEPTIDASE-RELATED"/>
    <property type="match status" value="1"/>
</dbReference>
<evidence type="ECO:0000259" key="4">
    <source>
        <dbReference type="Pfam" id="PF01551"/>
    </source>
</evidence>
<evidence type="ECO:0000256" key="3">
    <source>
        <dbReference type="SAM" id="Phobius"/>
    </source>
</evidence>
<feature type="region of interest" description="Disordered" evidence="2">
    <location>
        <begin position="261"/>
        <end position="304"/>
    </location>
</feature>
<accession>A0A5C4WVA1</accession>
<gene>
    <name evidence="5" type="ORF">FH608_000345</name>
</gene>
<feature type="region of interest" description="Disordered" evidence="2">
    <location>
        <begin position="29"/>
        <end position="75"/>
    </location>
</feature>
<feature type="region of interest" description="Disordered" evidence="2">
    <location>
        <begin position="1"/>
        <end position="20"/>
    </location>
</feature>
<dbReference type="Proteomes" id="UP000312512">
    <property type="component" value="Unassembled WGS sequence"/>
</dbReference>
<feature type="transmembrane region" description="Helical" evidence="3">
    <location>
        <begin position="88"/>
        <end position="111"/>
    </location>
</feature>
<keyword evidence="3" id="KW-0472">Membrane</keyword>
<dbReference type="Gene3D" id="2.70.70.10">
    <property type="entry name" value="Glucose Permease (Domain IIA)"/>
    <property type="match status" value="1"/>
</dbReference>
<keyword evidence="3" id="KW-1133">Transmembrane helix</keyword>
<dbReference type="EMBL" id="VDLX02000001">
    <property type="protein sequence ID" value="KAB8197072.1"/>
    <property type="molecule type" value="Genomic_DNA"/>
</dbReference>
<organism evidence="5 6">
    <name type="scientific">Nonomuraea phyllanthi</name>
    <dbReference type="NCBI Taxonomy" id="2219224"/>
    <lineage>
        <taxon>Bacteria</taxon>
        <taxon>Bacillati</taxon>
        <taxon>Actinomycetota</taxon>
        <taxon>Actinomycetes</taxon>
        <taxon>Streptosporangiales</taxon>
        <taxon>Streptosporangiaceae</taxon>
        <taxon>Nonomuraea</taxon>
    </lineage>
</organism>
<dbReference type="SUPFAM" id="SSF51261">
    <property type="entry name" value="Duplicated hybrid motif"/>
    <property type="match status" value="1"/>
</dbReference>
<keyword evidence="6" id="KW-1185">Reference proteome</keyword>
<name>A0A5C4WVA1_9ACTN</name>
<dbReference type="CDD" id="cd12797">
    <property type="entry name" value="M23_peptidase"/>
    <property type="match status" value="1"/>
</dbReference>
<feature type="domain" description="M23ase beta-sheet core" evidence="4">
    <location>
        <begin position="147"/>
        <end position="240"/>
    </location>
</feature>
<dbReference type="InterPro" id="IPR011055">
    <property type="entry name" value="Dup_hybrid_motif"/>
</dbReference>
<dbReference type="GO" id="GO:0004222">
    <property type="term" value="F:metalloendopeptidase activity"/>
    <property type="evidence" value="ECO:0007669"/>
    <property type="project" value="TreeGrafter"/>
</dbReference>
<evidence type="ECO:0000313" key="6">
    <source>
        <dbReference type="Proteomes" id="UP000312512"/>
    </source>
</evidence>
<proteinExistence type="predicted"/>
<evidence type="ECO:0000313" key="5">
    <source>
        <dbReference type="EMBL" id="KAB8197072.1"/>
    </source>
</evidence>
<dbReference type="InterPro" id="IPR016047">
    <property type="entry name" value="M23ase_b-sheet_dom"/>
</dbReference>
<feature type="compositionally biased region" description="Polar residues" evidence="2">
    <location>
        <begin position="270"/>
        <end position="283"/>
    </location>
</feature>
<dbReference type="OrthoDB" id="5245088at2"/>
<evidence type="ECO:0000256" key="1">
    <source>
        <dbReference type="ARBA" id="ARBA00022729"/>
    </source>
</evidence>
<keyword evidence="1" id="KW-0732">Signal</keyword>
<sequence length="400" mass="43042">MSTLTHLHGEPHPPAGPPAHAELRTFADHGRPHFPAHSQLHHGSCIPALPQLPGGPRNSATRDAPSRIGHPHPFGWTKQKLPPLIRRLLKLLGATLAALLLTAATATALLVPATQARASPPTWRWPLDGHPRVLRPFAPPPEPWLAGHRGVDLAAPPSTPVLAAGPGKVRFAGPVGGRGVITVEHEGGLRTTYLPVEASVRKGQPVTSGSRLGIIEASTGHCPESCLHWGLRRGTRYLDPLLLLGQAPIRLLPFWPVNEQAPAPAEENTPGEQTREPSTSPLDKQQAPPPTTPQPQPPPLPQIAAAFPATTNTTPNFLLRSSSTLSTLSTLPIASTASTPSTPAISIAVLLAAALLIIALRLHRRTHTRTRTPRLVRRRGQHRKLHRIRRARKHRASSWP</sequence>
<feature type="compositionally biased region" description="Pro residues" evidence="2">
    <location>
        <begin position="287"/>
        <end position="301"/>
    </location>
</feature>
<dbReference type="InterPro" id="IPR050570">
    <property type="entry name" value="Cell_wall_metabolism_enzyme"/>
</dbReference>
<reference evidence="5 6" key="1">
    <citation type="submission" date="2019-10" db="EMBL/GenBank/DDBJ databases">
        <title>Nonomuraea sp. nov., isolated from Phyllanthus amarus.</title>
        <authorList>
            <person name="Klykleung N."/>
            <person name="Tanasupawat S."/>
        </authorList>
    </citation>
    <scope>NUCLEOTIDE SEQUENCE [LARGE SCALE GENOMIC DNA]</scope>
    <source>
        <strain evidence="5 6">PA1-10</strain>
    </source>
</reference>
<dbReference type="PANTHER" id="PTHR21666:SF289">
    <property type="entry name" value="L-ALA--D-GLU ENDOPEPTIDASE"/>
    <property type="match status" value="1"/>
</dbReference>
<dbReference type="Pfam" id="PF01551">
    <property type="entry name" value="Peptidase_M23"/>
    <property type="match status" value="1"/>
</dbReference>
<comment type="caution">
    <text evidence="5">The sequence shown here is derived from an EMBL/GenBank/DDBJ whole genome shotgun (WGS) entry which is preliminary data.</text>
</comment>
<dbReference type="AlphaFoldDB" id="A0A5C4WVA1"/>
<protein>
    <submittedName>
        <fullName evidence="5">Peptidoglycan DD-metalloendopeptidase family protein</fullName>
    </submittedName>
</protein>
<feature type="transmembrane region" description="Helical" evidence="3">
    <location>
        <begin position="344"/>
        <end position="362"/>
    </location>
</feature>